<reference evidence="1" key="1">
    <citation type="submission" date="2018-05" db="EMBL/GenBank/DDBJ databases">
        <authorList>
            <person name="Lanie J.A."/>
            <person name="Ng W.-L."/>
            <person name="Kazmierczak K.M."/>
            <person name="Andrzejewski T.M."/>
            <person name="Davidsen T.M."/>
            <person name="Wayne K.J."/>
            <person name="Tettelin H."/>
            <person name="Glass J.I."/>
            <person name="Rusch D."/>
            <person name="Podicherti R."/>
            <person name="Tsui H.-C.T."/>
            <person name="Winkler M.E."/>
        </authorList>
    </citation>
    <scope>NUCLEOTIDE SEQUENCE</scope>
</reference>
<evidence type="ECO:0000313" key="1">
    <source>
        <dbReference type="EMBL" id="SVC32540.1"/>
    </source>
</evidence>
<proteinExistence type="predicted"/>
<gene>
    <name evidence="1" type="ORF">METZ01_LOCUS285394</name>
</gene>
<accession>A0A382L7A5</accession>
<sequence>MQGATPKNPQPVISRTLISACILVTRNGFQKRFDEG</sequence>
<dbReference type="EMBL" id="UINC01085210">
    <property type="protein sequence ID" value="SVC32540.1"/>
    <property type="molecule type" value="Genomic_DNA"/>
</dbReference>
<name>A0A382L7A5_9ZZZZ</name>
<protein>
    <submittedName>
        <fullName evidence="1">Uncharacterized protein</fullName>
    </submittedName>
</protein>
<dbReference type="AlphaFoldDB" id="A0A382L7A5"/>
<organism evidence="1">
    <name type="scientific">marine metagenome</name>
    <dbReference type="NCBI Taxonomy" id="408172"/>
    <lineage>
        <taxon>unclassified sequences</taxon>
        <taxon>metagenomes</taxon>
        <taxon>ecological metagenomes</taxon>
    </lineage>
</organism>